<dbReference type="GO" id="GO:0016747">
    <property type="term" value="F:acyltransferase activity, transferring groups other than amino-acyl groups"/>
    <property type="evidence" value="ECO:0007669"/>
    <property type="project" value="InterPro"/>
</dbReference>
<dbReference type="InterPro" id="IPR052829">
    <property type="entry name" value="N-acetyltransferase_domain"/>
</dbReference>
<dbReference type="OrthoDB" id="2611698at2"/>
<dbReference type="InterPro" id="IPR016181">
    <property type="entry name" value="Acyl_CoA_acyltransferase"/>
</dbReference>
<organism evidence="2 3">
    <name type="scientific">Paenibacillus ginsengarvi</name>
    <dbReference type="NCBI Taxonomy" id="400777"/>
    <lineage>
        <taxon>Bacteria</taxon>
        <taxon>Bacillati</taxon>
        <taxon>Bacillota</taxon>
        <taxon>Bacilli</taxon>
        <taxon>Bacillales</taxon>
        <taxon>Paenibacillaceae</taxon>
        <taxon>Paenibacillus</taxon>
    </lineage>
</organism>
<comment type="caution">
    <text evidence="2">The sequence shown here is derived from an EMBL/GenBank/DDBJ whole genome shotgun (WGS) entry which is preliminary data.</text>
</comment>
<reference evidence="2 3" key="1">
    <citation type="journal article" date="2007" name="Int. J. Syst. Evol. Microbiol.">
        <title>Paenibacillus ginsengarvi sp. nov., isolated from soil from ginseng cultivation.</title>
        <authorList>
            <person name="Yoon M.H."/>
            <person name="Ten L.N."/>
            <person name="Im W.T."/>
        </authorList>
    </citation>
    <scope>NUCLEOTIDE SEQUENCE [LARGE SCALE GENOMIC DNA]</scope>
    <source>
        <strain evidence="2 3">KCTC 13059</strain>
    </source>
</reference>
<dbReference type="InterPro" id="IPR000182">
    <property type="entry name" value="GNAT_dom"/>
</dbReference>
<proteinExistence type="predicted"/>
<dbReference type="EMBL" id="RBAH01000029">
    <property type="protein sequence ID" value="RKN71211.1"/>
    <property type="molecule type" value="Genomic_DNA"/>
</dbReference>
<dbReference type="RefSeq" id="WP_120750845.1">
    <property type="nucleotide sequence ID" value="NZ_RBAH01000029.1"/>
</dbReference>
<dbReference type="CDD" id="cd04301">
    <property type="entry name" value="NAT_SF"/>
    <property type="match status" value="1"/>
</dbReference>
<dbReference type="PANTHER" id="PTHR43259:SF1">
    <property type="entry name" value="N-ACETYLTRANSFERASE DOMAIN-CONTAINING PROTEIN"/>
    <property type="match status" value="1"/>
</dbReference>
<evidence type="ECO:0000313" key="2">
    <source>
        <dbReference type="EMBL" id="RKN71211.1"/>
    </source>
</evidence>
<evidence type="ECO:0000313" key="3">
    <source>
        <dbReference type="Proteomes" id="UP000282311"/>
    </source>
</evidence>
<gene>
    <name evidence="2" type="ORF">D7M11_29395</name>
</gene>
<accession>A0A3B0BFN9</accession>
<dbReference type="Pfam" id="PF00583">
    <property type="entry name" value="Acetyltransf_1"/>
    <property type="match status" value="1"/>
</dbReference>
<dbReference type="Proteomes" id="UP000282311">
    <property type="component" value="Unassembled WGS sequence"/>
</dbReference>
<feature type="domain" description="N-acetyltransferase" evidence="1">
    <location>
        <begin position="1"/>
        <end position="136"/>
    </location>
</feature>
<keyword evidence="3" id="KW-1185">Reference proteome</keyword>
<dbReference type="AlphaFoldDB" id="A0A3B0BFN9"/>
<dbReference type="PROSITE" id="PS51186">
    <property type="entry name" value="GNAT"/>
    <property type="match status" value="1"/>
</dbReference>
<sequence>MRIAAAEDSDYGYIHDRDAHILESLILPKIRGNEIYIFLSEEEQRIGWMRYGYFWDNTPFLNMIWIDEPYRGQGTGKQAVLFWEEEMRRKGCNRVMTSTMANEAAQHFYRKLGYRDAGCLLLEQEPLEILMVKTIGCG</sequence>
<dbReference type="PANTHER" id="PTHR43259">
    <property type="entry name" value="SPT10P"/>
    <property type="match status" value="1"/>
</dbReference>
<evidence type="ECO:0000259" key="1">
    <source>
        <dbReference type="PROSITE" id="PS51186"/>
    </source>
</evidence>
<keyword evidence="2" id="KW-0808">Transferase</keyword>
<dbReference type="SUPFAM" id="SSF55729">
    <property type="entry name" value="Acyl-CoA N-acyltransferases (Nat)"/>
    <property type="match status" value="1"/>
</dbReference>
<protein>
    <submittedName>
        <fullName evidence="2">GNAT family N-acetyltransferase</fullName>
    </submittedName>
</protein>
<dbReference type="Gene3D" id="3.40.630.30">
    <property type="match status" value="1"/>
</dbReference>
<name>A0A3B0BFN9_9BACL</name>